<protein>
    <submittedName>
        <fullName evidence="1">Uncharacterized protein</fullName>
    </submittedName>
</protein>
<dbReference type="OrthoDB" id="1262810at2759"/>
<evidence type="ECO:0000313" key="1">
    <source>
        <dbReference type="EMBL" id="KAF6148924.1"/>
    </source>
</evidence>
<dbReference type="EMBL" id="JACGCM010001825">
    <property type="protein sequence ID" value="KAF6148924.1"/>
    <property type="molecule type" value="Genomic_DNA"/>
</dbReference>
<comment type="caution">
    <text evidence="1">The sequence shown here is derived from an EMBL/GenBank/DDBJ whole genome shotgun (WGS) entry which is preliminary data.</text>
</comment>
<name>A0A7J7M2A1_9MAGN</name>
<reference evidence="1 2" key="1">
    <citation type="journal article" date="2020" name="IScience">
        <title>Genome Sequencing of the Endangered Kingdonia uniflora (Circaeasteraceae, Ranunculales) Reveals Potential Mechanisms of Evolutionary Specialization.</title>
        <authorList>
            <person name="Sun Y."/>
            <person name="Deng T."/>
            <person name="Zhang A."/>
            <person name="Moore M.J."/>
            <person name="Landis J.B."/>
            <person name="Lin N."/>
            <person name="Zhang H."/>
            <person name="Zhang X."/>
            <person name="Huang J."/>
            <person name="Zhang X."/>
            <person name="Sun H."/>
            <person name="Wang H."/>
        </authorList>
    </citation>
    <scope>NUCLEOTIDE SEQUENCE [LARGE SCALE GENOMIC DNA]</scope>
    <source>
        <strain evidence="1">TB1705</strain>
        <tissue evidence="1">Leaf</tissue>
    </source>
</reference>
<evidence type="ECO:0000313" key="2">
    <source>
        <dbReference type="Proteomes" id="UP000541444"/>
    </source>
</evidence>
<organism evidence="1 2">
    <name type="scientific">Kingdonia uniflora</name>
    <dbReference type="NCBI Taxonomy" id="39325"/>
    <lineage>
        <taxon>Eukaryota</taxon>
        <taxon>Viridiplantae</taxon>
        <taxon>Streptophyta</taxon>
        <taxon>Embryophyta</taxon>
        <taxon>Tracheophyta</taxon>
        <taxon>Spermatophyta</taxon>
        <taxon>Magnoliopsida</taxon>
        <taxon>Ranunculales</taxon>
        <taxon>Circaeasteraceae</taxon>
        <taxon>Kingdonia</taxon>
    </lineage>
</organism>
<dbReference type="AlphaFoldDB" id="A0A7J7M2A1"/>
<accession>A0A7J7M2A1</accession>
<gene>
    <name evidence="1" type="ORF">GIB67_014295</name>
</gene>
<dbReference type="Proteomes" id="UP000541444">
    <property type="component" value="Unassembled WGS sequence"/>
</dbReference>
<proteinExistence type="predicted"/>
<keyword evidence="2" id="KW-1185">Reference proteome</keyword>
<sequence>MLVARIFQRALLSGMVRSEYCTSTAAAAAGSFTSTKTTHNPLEEFFELDKNLEDEKPIVYVLDVLAVIVSQVLGSPISLPIGSLLSGPEGSEKEIFGALKPGSYRRNDRHKLKYGRVPGDVRSSDSQALYRFMDETARGDAIFLVSSHVFSFRNISTTNEPSLSTFPDEGKIEMGNKKFVQVFESAGSVKSSSSKGYVCCLGWFWSSEGLGAVCSSGGPQNDIFGVLPVPVRTSFVYVRTNPSCLLDVLDIGQIVVRM</sequence>